<dbReference type="InterPro" id="IPR036590">
    <property type="entry name" value="SRAP-like"/>
</dbReference>
<evidence type="ECO:0000256" key="2">
    <source>
        <dbReference type="ARBA" id="ARBA00022670"/>
    </source>
</evidence>
<feature type="compositionally biased region" description="Low complexity" evidence="8">
    <location>
        <begin position="338"/>
        <end position="388"/>
    </location>
</feature>
<keyword evidence="4" id="KW-0378">Hydrolase</keyword>
<dbReference type="Pfam" id="PF02586">
    <property type="entry name" value="SRAP"/>
    <property type="match status" value="1"/>
</dbReference>
<sequence>MCGRYVLALRYGQGDDGHEGSDKAQEPEDAKDADGDSIFWPTYNFAPGYRGIVLRPIFQDKTDIKLGQSQAGQTGQKTTQDTQHIDQYGLQLQVMKWGLVPSWTRTRPDYTTMLKTINCRADSLAAGSGLWAPLRGRKRCVVVAEGFYEWRKAGPKERVPHYIRRRDGLPLLMAGLWDVRKDETTSEKEYTYTIITTDSNAGLRFLHDRMPVVFEYHSAELQAWLDPQRDAWSADLQALLRPWPHAVIDKDNKDNKDHKNDDDDGAALLVDVVSKDVNKAGHSSASMVVPVASASNKSNIANFFQRPAGKTNKTTAVKREAEAAETEDGPAKNKRAKLSPSPSSPAKGAKVAKGAMTAAGAPTTPVKAAPAKTSHPAPASAKKSSLPKGVAARTPSKKDAKDGSSQKITSFFGRNG</sequence>
<name>A0ABP0CPV5_9PEZI</name>
<evidence type="ECO:0008006" key="11">
    <source>
        <dbReference type="Google" id="ProtNLM"/>
    </source>
</evidence>
<evidence type="ECO:0000256" key="3">
    <source>
        <dbReference type="ARBA" id="ARBA00022763"/>
    </source>
</evidence>
<keyword evidence="2" id="KW-0645">Protease</keyword>
<evidence type="ECO:0000256" key="8">
    <source>
        <dbReference type="SAM" id="MobiDB-lite"/>
    </source>
</evidence>
<keyword evidence="5" id="KW-0190">Covalent protein-DNA linkage</keyword>
<dbReference type="InterPro" id="IPR003738">
    <property type="entry name" value="SRAP"/>
</dbReference>
<dbReference type="PANTHER" id="PTHR13604">
    <property type="entry name" value="DC12-RELATED"/>
    <property type="match status" value="1"/>
</dbReference>
<dbReference type="Gene3D" id="3.90.1680.10">
    <property type="entry name" value="SOS response associated peptidase-like"/>
    <property type="match status" value="1"/>
</dbReference>
<dbReference type="Proteomes" id="UP001642406">
    <property type="component" value="Unassembled WGS sequence"/>
</dbReference>
<proteinExistence type="inferred from homology"/>
<feature type="compositionally biased region" description="Basic and acidic residues" evidence="8">
    <location>
        <begin position="13"/>
        <end position="34"/>
    </location>
</feature>
<keyword evidence="6" id="KW-0238">DNA-binding</keyword>
<keyword evidence="10" id="KW-1185">Reference proteome</keyword>
<feature type="region of interest" description="Disordered" evidence="8">
    <location>
        <begin position="13"/>
        <end position="36"/>
    </location>
</feature>
<evidence type="ECO:0000313" key="9">
    <source>
        <dbReference type="EMBL" id="CAK7234023.1"/>
    </source>
</evidence>
<evidence type="ECO:0000256" key="6">
    <source>
        <dbReference type="ARBA" id="ARBA00023125"/>
    </source>
</evidence>
<dbReference type="EMBL" id="CAWUHC010000122">
    <property type="protein sequence ID" value="CAK7234023.1"/>
    <property type="molecule type" value="Genomic_DNA"/>
</dbReference>
<evidence type="ECO:0000256" key="7">
    <source>
        <dbReference type="ARBA" id="ARBA00023239"/>
    </source>
</evidence>
<dbReference type="PANTHER" id="PTHR13604:SF0">
    <property type="entry name" value="ABASIC SITE PROCESSING PROTEIN HMCES"/>
    <property type="match status" value="1"/>
</dbReference>
<comment type="similarity">
    <text evidence="1">Belongs to the SOS response-associated peptidase family.</text>
</comment>
<reference evidence="9 10" key="1">
    <citation type="submission" date="2024-01" db="EMBL/GenBank/DDBJ databases">
        <authorList>
            <person name="Allen C."/>
            <person name="Tagirdzhanova G."/>
        </authorList>
    </citation>
    <scope>NUCLEOTIDE SEQUENCE [LARGE SCALE GENOMIC DNA]</scope>
</reference>
<feature type="region of interest" description="Disordered" evidence="8">
    <location>
        <begin position="303"/>
        <end position="416"/>
    </location>
</feature>
<organism evidence="9 10">
    <name type="scientific">Sporothrix bragantina</name>
    <dbReference type="NCBI Taxonomy" id="671064"/>
    <lineage>
        <taxon>Eukaryota</taxon>
        <taxon>Fungi</taxon>
        <taxon>Dikarya</taxon>
        <taxon>Ascomycota</taxon>
        <taxon>Pezizomycotina</taxon>
        <taxon>Sordariomycetes</taxon>
        <taxon>Sordariomycetidae</taxon>
        <taxon>Ophiostomatales</taxon>
        <taxon>Ophiostomataceae</taxon>
        <taxon>Sporothrix</taxon>
    </lineage>
</organism>
<protein>
    <recommendedName>
        <fullName evidence="11">DUF159-domain-containing protein</fullName>
    </recommendedName>
</protein>
<keyword evidence="3" id="KW-0227">DNA damage</keyword>
<evidence type="ECO:0000256" key="4">
    <source>
        <dbReference type="ARBA" id="ARBA00022801"/>
    </source>
</evidence>
<evidence type="ECO:0000256" key="1">
    <source>
        <dbReference type="ARBA" id="ARBA00008136"/>
    </source>
</evidence>
<dbReference type="SUPFAM" id="SSF143081">
    <property type="entry name" value="BB1717-like"/>
    <property type="match status" value="1"/>
</dbReference>
<evidence type="ECO:0000256" key="5">
    <source>
        <dbReference type="ARBA" id="ARBA00023124"/>
    </source>
</evidence>
<evidence type="ECO:0000313" key="10">
    <source>
        <dbReference type="Proteomes" id="UP001642406"/>
    </source>
</evidence>
<keyword evidence="7" id="KW-0456">Lyase</keyword>
<accession>A0ABP0CPV5</accession>
<gene>
    <name evidence="9" type="ORF">SBRCBS47491_008810</name>
</gene>
<comment type="caution">
    <text evidence="9">The sequence shown here is derived from an EMBL/GenBank/DDBJ whole genome shotgun (WGS) entry which is preliminary data.</text>
</comment>